<dbReference type="AlphaFoldDB" id="A0A9J5ZHA6"/>
<sequence length="67" mass="7872">MVHFFKPKHRAELAMRILDQVQFLRQLLLIISFQQRFQGKYYLWGVFKAKRDSSGNTTMPNGSKPAT</sequence>
<evidence type="ECO:0000313" key="2">
    <source>
        <dbReference type="Proteomes" id="UP000824120"/>
    </source>
</evidence>
<dbReference type="Proteomes" id="UP000824120">
    <property type="component" value="Chromosome 4"/>
</dbReference>
<name>A0A9J5ZHA6_SOLCO</name>
<evidence type="ECO:0000313" key="1">
    <source>
        <dbReference type="EMBL" id="KAG5611200.1"/>
    </source>
</evidence>
<dbReference type="EMBL" id="JACXVP010000004">
    <property type="protein sequence ID" value="KAG5611200.1"/>
    <property type="molecule type" value="Genomic_DNA"/>
</dbReference>
<comment type="caution">
    <text evidence="1">The sequence shown here is derived from an EMBL/GenBank/DDBJ whole genome shotgun (WGS) entry which is preliminary data.</text>
</comment>
<organism evidence="1 2">
    <name type="scientific">Solanum commersonii</name>
    <name type="common">Commerson's wild potato</name>
    <name type="synonym">Commerson's nightshade</name>
    <dbReference type="NCBI Taxonomy" id="4109"/>
    <lineage>
        <taxon>Eukaryota</taxon>
        <taxon>Viridiplantae</taxon>
        <taxon>Streptophyta</taxon>
        <taxon>Embryophyta</taxon>
        <taxon>Tracheophyta</taxon>
        <taxon>Spermatophyta</taxon>
        <taxon>Magnoliopsida</taxon>
        <taxon>eudicotyledons</taxon>
        <taxon>Gunneridae</taxon>
        <taxon>Pentapetalae</taxon>
        <taxon>asterids</taxon>
        <taxon>lamiids</taxon>
        <taxon>Solanales</taxon>
        <taxon>Solanaceae</taxon>
        <taxon>Solanoideae</taxon>
        <taxon>Solaneae</taxon>
        <taxon>Solanum</taxon>
    </lineage>
</organism>
<gene>
    <name evidence="1" type="ORF">H5410_022481</name>
</gene>
<protein>
    <submittedName>
        <fullName evidence="1">Uncharacterized protein</fullName>
    </submittedName>
</protein>
<accession>A0A9J5ZHA6</accession>
<proteinExistence type="predicted"/>
<keyword evidence="2" id="KW-1185">Reference proteome</keyword>
<reference evidence="1 2" key="1">
    <citation type="submission" date="2020-09" db="EMBL/GenBank/DDBJ databases">
        <title>De no assembly of potato wild relative species, Solanum commersonii.</title>
        <authorList>
            <person name="Cho K."/>
        </authorList>
    </citation>
    <scope>NUCLEOTIDE SEQUENCE [LARGE SCALE GENOMIC DNA]</scope>
    <source>
        <strain evidence="1">LZ3.2</strain>
        <tissue evidence="1">Leaf</tissue>
    </source>
</reference>